<name>A0A2S4VL55_9BASI</name>
<dbReference type="VEuPathDB" id="FungiDB:PSHT_10199"/>
<dbReference type="Proteomes" id="UP000239156">
    <property type="component" value="Unassembled WGS sequence"/>
</dbReference>
<comment type="caution">
    <text evidence="1">The sequence shown here is derived from an EMBL/GenBank/DDBJ whole genome shotgun (WGS) entry which is preliminary data.</text>
</comment>
<dbReference type="EMBL" id="PKSL01000048">
    <property type="protein sequence ID" value="POW10219.1"/>
    <property type="molecule type" value="Genomic_DNA"/>
</dbReference>
<proteinExistence type="predicted"/>
<evidence type="ECO:0000313" key="2">
    <source>
        <dbReference type="Proteomes" id="UP000239156"/>
    </source>
</evidence>
<accession>A0A2S4VL55</accession>
<dbReference type="VEuPathDB" id="FungiDB:PSTT_06253"/>
<dbReference type="AlphaFoldDB" id="A0A2S4VL55"/>
<organism evidence="1 2">
    <name type="scientific">Puccinia striiformis</name>
    <dbReference type="NCBI Taxonomy" id="27350"/>
    <lineage>
        <taxon>Eukaryota</taxon>
        <taxon>Fungi</taxon>
        <taxon>Dikarya</taxon>
        <taxon>Basidiomycota</taxon>
        <taxon>Pucciniomycotina</taxon>
        <taxon>Pucciniomycetes</taxon>
        <taxon>Pucciniales</taxon>
        <taxon>Pucciniaceae</taxon>
        <taxon>Puccinia</taxon>
    </lineage>
</organism>
<evidence type="ECO:0000313" key="1">
    <source>
        <dbReference type="EMBL" id="POW10219.1"/>
    </source>
</evidence>
<sequence length="323" mass="35390">GGNCVWVEAAPRTVQIRRWIRKSQVTLILVDPSFIGLGMSSMSYVRVENLRHRLVTPRQTFNPIHFFHIDGVADELSHEALMTRRAVSRFEAIKGPPPSFWDQAHPTNHPHLITTTLAFMVAVSRAEDVAATKSEDVDSKWLGGFGGYRNYGIMNSFGGLNLTREHAAYRRGDSGKVRNLQQSRLRSPSFGLNSMYFAKATDEAQSVSRRAIHLNAEQLFRRADDSVTCLSEKGIPEVFSAADCAKAAKTLHEKNVSTAQSGTCKLSLVSSKEKVVAKQVSGQTLQKAASSILSTCGTKASQSQSNKPAQVNGKQVAMLLSKA</sequence>
<reference evidence="1" key="1">
    <citation type="submission" date="2017-12" db="EMBL/GenBank/DDBJ databases">
        <title>Gene loss provides genomic basis for host adaptation in cereal stripe rust fungi.</title>
        <authorList>
            <person name="Xia C."/>
        </authorList>
    </citation>
    <scope>NUCLEOTIDE SEQUENCE [LARGE SCALE GENOMIC DNA]</scope>
    <source>
        <strain evidence="1">93-210</strain>
    </source>
</reference>
<keyword evidence="2" id="KW-1185">Reference proteome</keyword>
<feature type="non-terminal residue" evidence="1">
    <location>
        <position position="323"/>
    </location>
</feature>
<feature type="non-terminal residue" evidence="1">
    <location>
        <position position="1"/>
    </location>
</feature>
<protein>
    <submittedName>
        <fullName evidence="1">Uncharacterized protein</fullName>
    </submittedName>
</protein>
<gene>
    <name evidence="1" type="ORF">PSTT_06253</name>
</gene>